<sequence>MGHRSNDNDDRLLLAHFKFVSRSSRNNFSELEVKNCNMVVSSSISRTFSPVFLKLGRGSERTLLSPVPRRGRATLKKSPGPPVHPDPLYNFAGSSSGHSRILNFLIRHFLVRTCADSGVMIASFLLLQDATEHPENLPVGLNAPDSENLLLRHYGKLKTRYV</sequence>
<protein>
    <submittedName>
        <fullName evidence="1">Uncharacterized protein</fullName>
    </submittedName>
</protein>
<keyword evidence="2" id="KW-1185">Reference proteome</keyword>
<evidence type="ECO:0000313" key="1">
    <source>
        <dbReference type="EMBL" id="AWO97394.1"/>
    </source>
</evidence>
<dbReference type="Proteomes" id="UP000246464">
    <property type="component" value="Chromosome 2"/>
</dbReference>
<organism evidence="1 2">
    <name type="scientific">Scophthalmus maximus</name>
    <name type="common">Turbot</name>
    <name type="synonym">Psetta maxima</name>
    <dbReference type="NCBI Taxonomy" id="52904"/>
    <lineage>
        <taxon>Eukaryota</taxon>
        <taxon>Metazoa</taxon>
        <taxon>Chordata</taxon>
        <taxon>Craniata</taxon>
        <taxon>Vertebrata</taxon>
        <taxon>Euteleostomi</taxon>
        <taxon>Actinopterygii</taxon>
        <taxon>Neopterygii</taxon>
        <taxon>Teleostei</taxon>
        <taxon>Neoteleostei</taxon>
        <taxon>Acanthomorphata</taxon>
        <taxon>Carangaria</taxon>
        <taxon>Pleuronectiformes</taxon>
        <taxon>Pleuronectoidei</taxon>
        <taxon>Scophthalmidae</taxon>
        <taxon>Scophthalmus</taxon>
    </lineage>
</organism>
<gene>
    <name evidence="1" type="ORF">SMAX5B_007061</name>
</gene>
<reference evidence="1 2" key="1">
    <citation type="submission" date="2017-12" db="EMBL/GenBank/DDBJ databases">
        <title>Integrating genomic resources of turbot (Scophthalmus maximus) in depth evaluation of genetic and physical mapping variation across individuals.</title>
        <authorList>
            <person name="Martinez P."/>
        </authorList>
    </citation>
    <scope>NUCLEOTIDE SEQUENCE [LARGE SCALE GENOMIC DNA]</scope>
</reference>
<dbReference type="EMBL" id="CP026244">
    <property type="protein sequence ID" value="AWO97394.1"/>
    <property type="molecule type" value="Genomic_DNA"/>
</dbReference>
<dbReference type="AlphaFoldDB" id="A0A2U9B0D2"/>
<name>A0A2U9B0D2_SCOMX</name>
<accession>A0A2U9B0D2</accession>
<evidence type="ECO:0000313" key="2">
    <source>
        <dbReference type="Proteomes" id="UP000246464"/>
    </source>
</evidence>
<proteinExistence type="predicted"/>